<keyword evidence="2" id="KW-1185">Reference proteome</keyword>
<dbReference type="Proteomes" id="UP000023152">
    <property type="component" value="Unassembled WGS sequence"/>
</dbReference>
<accession>X6P4H7</accession>
<organism evidence="1 2">
    <name type="scientific">Reticulomyxa filosa</name>
    <dbReference type="NCBI Taxonomy" id="46433"/>
    <lineage>
        <taxon>Eukaryota</taxon>
        <taxon>Sar</taxon>
        <taxon>Rhizaria</taxon>
        <taxon>Retaria</taxon>
        <taxon>Foraminifera</taxon>
        <taxon>Monothalamids</taxon>
        <taxon>Reticulomyxidae</taxon>
        <taxon>Reticulomyxa</taxon>
    </lineage>
</organism>
<proteinExistence type="predicted"/>
<name>X6P4H7_RETFI</name>
<protein>
    <submittedName>
        <fullName evidence="1">Uncharacterized protein</fullName>
    </submittedName>
</protein>
<dbReference type="EMBL" id="ASPP01003402">
    <property type="protein sequence ID" value="ETO33430.1"/>
    <property type="molecule type" value="Genomic_DNA"/>
</dbReference>
<dbReference type="AlphaFoldDB" id="X6P4H7"/>
<comment type="caution">
    <text evidence="1">The sequence shown here is derived from an EMBL/GenBank/DDBJ whole genome shotgun (WGS) entry which is preliminary data.</text>
</comment>
<evidence type="ECO:0000313" key="1">
    <source>
        <dbReference type="EMBL" id="ETO33430.1"/>
    </source>
</evidence>
<gene>
    <name evidence="1" type="ORF">RFI_03677</name>
</gene>
<evidence type="ECO:0000313" key="2">
    <source>
        <dbReference type="Proteomes" id="UP000023152"/>
    </source>
</evidence>
<reference evidence="1 2" key="1">
    <citation type="journal article" date="2013" name="Curr. Biol.">
        <title>The Genome of the Foraminiferan Reticulomyxa filosa.</title>
        <authorList>
            <person name="Glockner G."/>
            <person name="Hulsmann N."/>
            <person name="Schleicher M."/>
            <person name="Noegel A.A."/>
            <person name="Eichinger L."/>
            <person name="Gallinger C."/>
            <person name="Pawlowski J."/>
            <person name="Sierra R."/>
            <person name="Euteneuer U."/>
            <person name="Pillet L."/>
            <person name="Moustafa A."/>
            <person name="Platzer M."/>
            <person name="Groth M."/>
            <person name="Szafranski K."/>
            <person name="Schliwa M."/>
        </authorList>
    </citation>
    <scope>NUCLEOTIDE SEQUENCE [LARGE SCALE GENOMIC DNA]</scope>
</reference>
<sequence length="140" mass="16447">MNQQKSWSLVFKTCKENISDEEVLTRYSNEHRLFNTKLLSNEKYKCSSKCSADSNELAEINRNLKVLKIVSYNMFQSDEQLHEHLKNFAESDIIKHRQSMSLMDVSTFVIYFLDIKAMSKKLLKSNELNINGKYLLQLNN</sequence>